<dbReference type="EMBL" id="CAFBNJ010000003">
    <property type="protein sequence ID" value="CAB4940138.1"/>
    <property type="molecule type" value="Genomic_DNA"/>
</dbReference>
<sequence length="279" mass="31212">MNSDRMRWEELMAGTILGTVFGANYEMIDGVEVPSSVVDLALRDDLGMVHAIEVTRHEVESLFEWSEILGGESWFIEGLKSAWHLSLEPGCRIRGLRDKALPLLVELEQRDLQQWWSHPYSRSPEDQPFIKAGIRSAMILSHLEPGTVLIGEGAQASSVSIESLAEVVAEEKILENSDKLGRAQADIRELFVWVGRSKLPVWLGLSEPGVPSVQPTLPPEIDYIWLTSSAVPHRVLRCGREGWDEFESGLGVDSVAHEPTELGLWQVLYPGMPRPIRRS</sequence>
<protein>
    <submittedName>
        <fullName evidence="1">Unannotated protein</fullName>
    </submittedName>
</protein>
<proteinExistence type="predicted"/>
<reference evidence="1" key="1">
    <citation type="submission" date="2020-05" db="EMBL/GenBank/DDBJ databases">
        <authorList>
            <person name="Chiriac C."/>
            <person name="Salcher M."/>
            <person name="Ghai R."/>
            <person name="Kavagutti S V."/>
        </authorList>
    </citation>
    <scope>NUCLEOTIDE SEQUENCE</scope>
</reference>
<gene>
    <name evidence="1" type="ORF">UFOPK3004_02011</name>
    <name evidence="2" type="ORF">UFOPK3785_00123</name>
</gene>
<organism evidence="1">
    <name type="scientific">freshwater metagenome</name>
    <dbReference type="NCBI Taxonomy" id="449393"/>
    <lineage>
        <taxon>unclassified sequences</taxon>
        <taxon>metagenomes</taxon>
        <taxon>ecological metagenomes</taxon>
    </lineage>
</organism>
<evidence type="ECO:0000313" key="2">
    <source>
        <dbReference type="EMBL" id="CAB4940138.1"/>
    </source>
</evidence>
<dbReference type="EMBL" id="CAFAAL010000303">
    <property type="protein sequence ID" value="CAB4824174.1"/>
    <property type="molecule type" value="Genomic_DNA"/>
</dbReference>
<dbReference type="AlphaFoldDB" id="A0A6J6ZUH3"/>
<evidence type="ECO:0000313" key="1">
    <source>
        <dbReference type="EMBL" id="CAB4824174.1"/>
    </source>
</evidence>
<name>A0A6J6ZUH3_9ZZZZ</name>
<accession>A0A6J6ZUH3</accession>